<feature type="compositionally biased region" description="Basic residues" evidence="1">
    <location>
        <begin position="29"/>
        <end position="38"/>
    </location>
</feature>
<accession>A0A316ULI9</accession>
<name>A0A316ULI9_9BASI</name>
<evidence type="ECO:0000313" key="3">
    <source>
        <dbReference type="EMBL" id="PWN26127.1"/>
    </source>
</evidence>
<reference evidence="3 4" key="1">
    <citation type="journal article" date="2018" name="Mol. Biol. Evol.">
        <title>Broad Genomic Sampling Reveals a Smut Pathogenic Ancestry of the Fungal Clade Ustilaginomycotina.</title>
        <authorList>
            <person name="Kijpornyongpan T."/>
            <person name="Mondo S.J."/>
            <person name="Barry K."/>
            <person name="Sandor L."/>
            <person name="Lee J."/>
            <person name="Lipzen A."/>
            <person name="Pangilinan J."/>
            <person name="LaButti K."/>
            <person name="Hainaut M."/>
            <person name="Henrissat B."/>
            <person name="Grigoriev I.V."/>
            <person name="Spatafora J.W."/>
            <person name="Aime M.C."/>
        </authorList>
    </citation>
    <scope>NUCLEOTIDE SEQUENCE [LARGE SCALE GENOMIC DNA]</scope>
    <source>
        <strain evidence="3 4">MCA 5214</strain>
    </source>
</reference>
<protein>
    <submittedName>
        <fullName evidence="3">Uncharacterized protein</fullName>
    </submittedName>
</protein>
<gene>
    <name evidence="3" type="ORF">BDZ90DRAFT_233698</name>
</gene>
<evidence type="ECO:0000313" key="4">
    <source>
        <dbReference type="Proteomes" id="UP000245884"/>
    </source>
</evidence>
<keyword evidence="2" id="KW-0472">Membrane</keyword>
<keyword evidence="2" id="KW-1133">Transmembrane helix</keyword>
<feature type="transmembrane region" description="Helical" evidence="2">
    <location>
        <begin position="58"/>
        <end position="79"/>
    </location>
</feature>
<keyword evidence="2" id="KW-0812">Transmembrane</keyword>
<feature type="transmembrane region" description="Helical" evidence="2">
    <location>
        <begin position="99"/>
        <end position="120"/>
    </location>
</feature>
<proteinExistence type="predicted"/>
<dbReference type="OrthoDB" id="164921at2759"/>
<dbReference type="EMBL" id="KZ819673">
    <property type="protein sequence ID" value="PWN26127.1"/>
    <property type="molecule type" value="Genomic_DNA"/>
</dbReference>
<feature type="transmembrane region" description="Helical" evidence="2">
    <location>
        <begin position="132"/>
        <end position="152"/>
    </location>
</feature>
<dbReference type="Proteomes" id="UP000245884">
    <property type="component" value="Unassembled WGS sequence"/>
</dbReference>
<dbReference type="AlphaFoldDB" id="A0A316ULI9"/>
<evidence type="ECO:0000256" key="2">
    <source>
        <dbReference type="SAM" id="Phobius"/>
    </source>
</evidence>
<dbReference type="RefSeq" id="XP_025360739.1">
    <property type="nucleotide sequence ID" value="XM_025506729.1"/>
</dbReference>
<dbReference type="GeneID" id="37028552"/>
<feature type="transmembrane region" description="Helical" evidence="2">
    <location>
        <begin position="158"/>
        <end position="176"/>
    </location>
</feature>
<sequence>MPEQSGARIRDDISERTALLAAQQEERRGARRTGRARHSTNPDPDSGERLSKRSKAGFTLGILLLFVNLFTTLYLFLSLLLQPIAPLHLPLPIKANSPALLLCFNLHLIALLCVLPSLFSQETTKRSGLASLLHQASLALVVALGVAGVAAAEHRASGLASTFLPSLGVLLLSLPWSRAGKSAPVEDASVETVIASTHRPRSRARSWLHTSLSTLLCIGLALLLGNLVLDGLAQRAPEGPIDLSVLDEQERRVWVDLSQSRYLESLRGDTVSSLRSIPPFRLHLGVENAPKRRNSSDLTPLDFDSDSDSNSTEPLTALFFPPLHTATPGRAASRWLRHMVRRTAHLPAHNPNGTGDGHLALRRAVWFDPPGVGSSDLPSSNVGAAQPRLDLAALALLHALDTLDLKGNLSLICLGSGALFCDMFRSHLPAERLHSQILIDAQTAHSFYGNDVAPSLRVGHNAPGHSTLFGLARRDVLPALLGPLFPWSLTGAKSPAERLTSLAWRQDASSGLSSPIYEALQRIEESRRSALSSRPTAVLSSFWALPRRDCAMGEGGGILGRMVEAAWSRRGGGEVGRGWRRRNLWSQRGWREDLVRGGGKEGVGVGDGETEARNGGSVIDSREFRLALRADMRSANTIPSPPL</sequence>
<evidence type="ECO:0000256" key="1">
    <source>
        <dbReference type="SAM" id="MobiDB-lite"/>
    </source>
</evidence>
<keyword evidence="4" id="KW-1185">Reference proteome</keyword>
<feature type="region of interest" description="Disordered" evidence="1">
    <location>
        <begin position="23"/>
        <end position="50"/>
    </location>
</feature>
<organism evidence="3 4">
    <name type="scientific">Jaminaea rosea</name>
    <dbReference type="NCBI Taxonomy" id="1569628"/>
    <lineage>
        <taxon>Eukaryota</taxon>
        <taxon>Fungi</taxon>
        <taxon>Dikarya</taxon>
        <taxon>Basidiomycota</taxon>
        <taxon>Ustilaginomycotina</taxon>
        <taxon>Exobasidiomycetes</taxon>
        <taxon>Microstromatales</taxon>
        <taxon>Microstromatales incertae sedis</taxon>
        <taxon>Jaminaea</taxon>
    </lineage>
</organism>
<dbReference type="STRING" id="1569628.A0A316ULI9"/>
<feature type="transmembrane region" description="Helical" evidence="2">
    <location>
        <begin position="207"/>
        <end position="229"/>
    </location>
</feature>